<evidence type="ECO:0000256" key="3">
    <source>
        <dbReference type="ARBA" id="ARBA00022750"/>
    </source>
</evidence>
<evidence type="ECO:0000256" key="7">
    <source>
        <dbReference type="RuleBase" id="RU000454"/>
    </source>
</evidence>
<dbReference type="RefSeq" id="XP_049179271.1">
    <property type="nucleotide sequence ID" value="XM_049325038.1"/>
</dbReference>
<dbReference type="GO" id="GO:0004190">
    <property type="term" value="F:aspartic-type endopeptidase activity"/>
    <property type="evidence" value="ECO:0007669"/>
    <property type="project" value="UniProtKB-KW"/>
</dbReference>
<feature type="domain" description="Peptidase A1" evidence="9">
    <location>
        <begin position="53"/>
        <end position="372"/>
    </location>
</feature>
<name>A0AAI9SVK1_9ASCO</name>
<protein>
    <submittedName>
        <fullName evidence="10">BAR1</fullName>
    </submittedName>
</protein>
<organism evidence="10 11">
    <name type="scientific">Candida oxycetoniae</name>
    <dbReference type="NCBI Taxonomy" id="497107"/>
    <lineage>
        <taxon>Eukaryota</taxon>
        <taxon>Fungi</taxon>
        <taxon>Dikarya</taxon>
        <taxon>Ascomycota</taxon>
        <taxon>Saccharomycotina</taxon>
        <taxon>Pichiomycetes</taxon>
        <taxon>Debaryomycetaceae</taxon>
        <taxon>Candida/Lodderomyces clade</taxon>
        <taxon>Candida</taxon>
    </lineage>
</organism>
<feature type="active site" evidence="5">
    <location>
        <position position="71"/>
    </location>
</feature>
<evidence type="ECO:0000259" key="9">
    <source>
        <dbReference type="PROSITE" id="PS51767"/>
    </source>
</evidence>
<dbReference type="SUPFAM" id="SSF50630">
    <property type="entry name" value="Acid proteases"/>
    <property type="match status" value="1"/>
</dbReference>
<accession>A0AAI9SVK1</accession>
<dbReference type="InterPro" id="IPR001461">
    <property type="entry name" value="Aspartic_peptidase_A1"/>
</dbReference>
<evidence type="ECO:0000256" key="8">
    <source>
        <dbReference type="SAM" id="SignalP"/>
    </source>
</evidence>
<comment type="caution">
    <text evidence="10">The sequence shown here is derived from an EMBL/GenBank/DDBJ whole genome shotgun (WGS) entry which is preliminary data.</text>
</comment>
<evidence type="ECO:0000256" key="6">
    <source>
        <dbReference type="PIRSR" id="PIRSR601461-2"/>
    </source>
</evidence>
<keyword evidence="11" id="KW-1185">Reference proteome</keyword>
<proteinExistence type="inferred from homology"/>
<reference evidence="10" key="1">
    <citation type="journal article" date="2022" name="DNA Res.">
        <title>Genome analysis of five recently described species of the CUG-Ser clade uncovers Candida theae as a new hybrid lineage with pathogenic potential in the Candida parapsilosis species complex.</title>
        <authorList>
            <person name="Mixao V."/>
            <person name="Del Olmo V."/>
            <person name="Hegedusova E."/>
            <person name="Saus E."/>
            <person name="Pryszcz L."/>
            <person name="Cillingova A."/>
            <person name="Nosek J."/>
            <person name="Gabaldon T."/>
        </authorList>
    </citation>
    <scope>NUCLEOTIDE SEQUENCE</scope>
    <source>
        <strain evidence="10">CBS 10844</strain>
    </source>
</reference>
<dbReference type="Gene3D" id="2.40.70.10">
    <property type="entry name" value="Acid Proteases"/>
    <property type="match status" value="2"/>
</dbReference>
<evidence type="ECO:0000313" key="10">
    <source>
        <dbReference type="EMBL" id="KAI3403524.2"/>
    </source>
</evidence>
<dbReference type="PROSITE" id="PS00141">
    <property type="entry name" value="ASP_PROTEASE"/>
    <property type="match status" value="1"/>
</dbReference>
<feature type="chain" id="PRO_5042608242" evidence="8">
    <location>
        <begin position="18"/>
        <end position="419"/>
    </location>
</feature>
<dbReference type="PRINTS" id="PR00792">
    <property type="entry name" value="PEPSIN"/>
</dbReference>
<keyword evidence="7" id="KW-0378">Hydrolase</keyword>
<evidence type="ECO:0000256" key="5">
    <source>
        <dbReference type="PIRSR" id="PIRSR601461-1"/>
    </source>
</evidence>
<dbReference type="GO" id="GO:0005576">
    <property type="term" value="C:extracellular region"/>
    <property type="evidence" value="ECO:0007669"/>
    <property type="project" value="UniProtKB-ARBA"/>
</dbReference>
<feature type="active site" evidence="5">
    <location>
        <position position="264"/>
    </location>
</feature>
<comment type="similarity">
    <text evidence="1 7">Belongs to the peptidase A1 family.</text>
</comment>
<feature type="signal peptide" evidence="8">
    <location>
        <begin position="1"/>
        <end position="17"/>
    </location>
</feature>
<dbReference type="EMBL" id="JAHUZD010000125">
    <property type="protein sequence ID" value="KAI3403524.2"/>
    <property type="molecule type" value="Genomic_DNA"/>
</dbReference>
<keyword evidence="2 8" id="KW-0732">Signal</keyword>
<dbReference type="PANTHER" id="PTHR47966:SF65">
    <property type="entry name" value="ASPARTIC-TYPE ENDOPEPTIDASE"/>
    <property type="match status" value="1"/>
</dbReference>
<keyword evidence="7" id="KW-0645">Protease</keyword>
<dbReference type="GO" id="GO:0006508">
    <property type="term" value="P:proteolysis"/>
    <property type="evidence" value="ECO:0007669"/>
    <property type="project" value="UniProtKB-KW"/>
</dbReference>
<dbReference type="PROSITE" id="PS51767">
    <property type="entry name" value="PEPTIDASE_A1"/>
    <property type="match status" value="1"/>
</dbReference>
<dbReference type="Proteomes" id="UP001202479">
    <property type="component" value="Unassembled WGS sequence"/>
</dbReference>
<evidence type="ECO:0000256" key="2">
    <source>
        <dbReference type="ARBA" id="ARBA00022729"/>
    </source>
</evidence>
<dbReference type="AlphaFoldDB" id="A0AAI9SVK1"/>
<dbReference type="PANTHER" id="PTHR47966">
    <property type="entry name" value="BETA-SITE APP-CLEAVING ENZYME, ISOFORM A-RELATED"/>
    <property type="match status" value="1"/>
</dbReference>
<dbReference type="Pfam" id="PF00026">
    <property type="entry name" value="Asp"/>
    <property type="match status" value="1"/>
</dbReference>
<evidence type="ECO:0000256" key="4">
    <source>
        <dbReference type="ARBA" id="ARBA00023157"/>
    </source>
</evidence>
<evidence type="ECO:0000256" key="1">
    <source>
        <dbReference type="ARBA" id="ARBA00007447"/>
    </source>
</evidence>
<gene>
    <name evidence="10" type="ORF">KGF56_003681</name>
</gene>
<keyword evidence="4 6" id="KW-1015">Disulfide bond</keyword>
<sequence>MTSFAISLALFACTVIAFQLDFKVQKQEFQPHAPTILDQRDFHLLFRVLQNVYITELEIGSNNDKVSVSIDTGSSSLWVMSSSVECLNVSQFHTENAPTIPKVLDDLYPNYTCTANGTYNPNESETFVETNQVFNIGYADGTGSSGYWGLDDLHIGNATVHNFKFGIANITSVDVGIMGIGWQESDDDNFPKMLEKQGITNSSIYSIYMTNETGVVLFGDVDNSKYTGEMATTNMTKAGTLEIESLMLDDEKISVVGTEKVLFDTGATFSAFPREWIEAIAEAIGGRYNTNASVYDIGCDEEYDQMLKFTINGTELSFPLTALVSHVSSTSEETCVLAILDQSIIGGVLFGSDILQNFYTVYDFENDRLSIAQLGEDVNADQQSSSISNEGASKTNEAHSVLPWSYLEIFLVSVFLFVL</sequence>
<dbReference type="InterPro" id="IPR021109">
    <property type="entry name" value="Peptidase_aspartic_dom_sf"/>
</dbReference>
<keyword evidence="3 7" id="KW-0064">Aspartyl protease</keyword>
<evidence type="ECO:0000313" key="11">
    <source>
        <dbReference type="Proteomes" id="UP001202479"/>
    </source>
</evidence>
<feature type="disulfide bond" evidence="6">
    <location>
        <begin position="299"/>
        <end position="335"/>
    </location>
</feature>
<dbReference type="GeneID" id="73381296"/>
<dbReference type="InterPro" id="IPR033121">
    <property type="entry name" value="PEPTIDASE_A1"/>
</dbReference>
<dbReference type="InterPro" id="IPR001969">
    <property type="entry name" value="Aspartic_peptidase_AS"/>
</dbReference>